<keyword evidence="4" id="KW-1185">Reference proteome</keyword>
<dbReference type="InterPro" id="IPR018551">
    <property type="entry name" value="DUF2007"/>
</dbReference>
<dbReference type="Proteomes" id="UP000578622">
    <property type="component" value="Unassembled WGS sequence"/>
</dbReference>
<dbReference type="Gene3D" id="3.30.70.790">
    <property type="entry name" value="UreE, C-terminal domain"/>
    <property type="match status" value="1"/>
</dbReference>
<feature type="region of interest" description="Disordered" evidence="1">
    <location>
        <begin position="1"/>
        <end position="21"/>
    </location>
</feature>
<dbReference type="SUPFAM" id="SSF54913">
    <property type="entry name" value="GlnB-like"/>
    <property type="match status" value="1"/>
</dbReference>
<organism evidence="3 4">
    <name type="scientific">Brucella intermedia</name>
    <dbReference type="NCBI Taxonomy" id="94625"/>
    <lineage>
        <taxon>Bacteria</taxon>
        <taxon>Pseudomonadati</taxon>
        <taxon>Pseudomonadota</taxon>
        <taxon>Alphaproteobacteria</taxon>
        <taxon>Hyphomicrobiales</taxon>
        <taxon>Brucellaceae</taxon>
        <taxon>Brucella/Ochrobactrum group</taxon>
        <taxon>Brucella</taxon>
    </lineage>
</organism>
<sequence>MKRTGLLKSQLAPQRPQSAPERYYSDACSPLKEAVVNAVHSLQSVHMIELIRTNDSVLLSFAEALMKEAGIAYFIADTNMSIIEGSLGVLPRRLLVSDDQVEEARQILIDAKIEHELRDQ</sequence>
<dbReference type="Pfam" id="PF09413">
    <property type="entry name" value="DUF2007"/>
    <property type="match status" value="1"/>
</dbReference>
<evidence type="ECO:0000313" key="3">
    <source>
        <dbReference type="EMBL" id="MBA8852121.1"/>
    </source>
</evidence>
<protein>
    <recommendedName>
        <fullName evidence="2">DUF2007 domain-containing protein</fullName>
    </recommendedName>
</protein>
<name>A0ABR6ARN6_9HYPH</name>
<feature type="domain" description="DUF2007" evidence="2">
    <location>
        <begin position="47"/>
        <end position="111"/>
    </location>
</feature>
<dbReference type="EMBL" id="JACGXG010000003">
    <property type="protein sequence ID" value="MBA8852121.1"/>
    <property type="molecule type" value="Genomic_DNA"/>
</dbReference>
<dbReference type="InterPro" id="IPR011322">
    <property type="entry name" value="N-reg_PII-like_a/b"/>
</dbReference>
<gene>
    <name evidence="3" type="ORF">FHW20_003075</name>
</gene>
<evidence type="ECO:0000259" key="2">
    <source>
        <dbReference type="Pfam" id="PF09413"/>
    </source>
</evidence>
<proteinExistence type="predicted"/>
<evidence type="ECO:0000256" key="1">
    <source>
        <dbReference type="SAM" id="MobiDB-lite"/>
    </source>
</evidence>
<comment type="caution">
    <text evidence="3">The sequence shown here is derived from an EMBL/GenBank/DDBJ whole genome shotgun (WGS) entry which is preliminary data.</text>
</comment>
<reference evidence="3 4" key="1">
    <citation type="submission" date="2020-07" db="EMBL/GenBank/DDBJ databases">
        <title>Genomic Encyclopedia of Type Strains, Phase IV (KMG-V): Genome sequencing to study the core and pangenomes of soil and plant-associated prokaryotes.</title>
        <authorList>
            <person name="Whitman W."/>
        </authorList>
    </citation>
    <scope>NUCLEOTIDE SEQUENCE [LARGE SCALE GENOMIC DNA]</scope>
    <source>
        <strain evidence="3 4">RH4WT92</strain>
    </source>
</reference>
<accession>A0ABR6ARN6</accession>
<evidence type="ECO:0000313" key="4">
    <source>
        <dbReference type="Proteomes" id="UP000578622"/>
    </source>
</evidence>